<organism evidence="3 4">
    <name type="scientific">Kribbella deserti</name>
    <dbReference type="NCBI Taxonomy" id="1926257"/>
    <lineage>
        <taxon>Bacteria</taxon>
        <taxon>Bacillati</taxon>
        <taxon>Actinomycetota</taxon>
        <taxon>Actinomycetes</taxon>
        <taxon>Propionibacteriales</taxon>
        <taxon>Kribbellaceae</taxon>
        <taxon>Kribbella</taxon>
    </lineage>
</organism>
<evidence type="ECO:0000313" key="4">
    <source>
        <dbReference type="Proteomes" id="UP001589890"/>
    </source>
</evidence>
<feature type="compositionally biased region" description="Low complexity" evidence="1">
    <location>
        <begin position="43"/>
        <end position="68"/>
    </location>
</feature>
<dbReference type="EMBL" id="JBHLTC010000018">
    <property type="protein sequence ID" value="MFC0625322.1"/>
    <property type="molecule type" value="Genomic_DNA"/>
</dbReference>
<feature type="region of interest" description="Disordered" evidence="1">
    <location>
        <begin position="27"/>
        <end position="68"/>
    </location>
</feature>
<protein>
    <submittedName>
        <fullName evidence="3">Uncharacterized protein</fullName>
    </submittedName>
</protein>
<reference evidence="3 4" key="1">
    <citation type="submission" date="2024-09" db="EMBL/GenBank/DDBJ databases">
        <authorList>
            <person name="Sun Q."/>
            <person name="Mori K."/>
        </authorList>
    </citation>
    <scope>NUCLEOTIDE SEQUENCE [LARGE SCALE GENOMIC DNA]</scope>
    <source>
        <strain evidence="3 4">CGMCC 1.15906</strain>
    </source>
</reference>
<dbReference type="RefSeq" id="WP_380047618.1">
    <property type="nucleotide sequence ID" value="NZ_JBHLTC010000018.1"/>
</dbReference>
<sequence length="218" mass="22989">MAGHTRMGAAVVSAVLLLTVGCGGNEPTGGAPTPIDPGAGGETSETPSASASTPTDKPTTPASTATTPAGPARQIIVVTHIFKNQPVVQAFASAYPVYFKALVDRDDAVLRSTFPSYFHADVEAQIAVAKRAGWVMRPPGSIVLRKVDKLPDGKFRIGSCRSQRTEYFDPVAKKWVRSAPKGTPDVIVMAPLNGTFVMYRWLGSRNAGFTCAGIPYPA</sequence>
<dbReference type="Proteomes" id="UP001589890">
    <property type="component" value="Unassembled WGS sequence"/>
</dbReference>
<keyword evidence="2" id="KW-0732">Signal</keyword>
<feature type="chain" id="PRO_5047263233" evidence="2">
    <location>
        <begin position="25"/>
        <end position="218"/>
    </location>
</feature>
<proteinExistence type="predicted"/>
<gene>
    <name evidence="3" type="ORF">ACFFGN_14680</name>
</gene>
<name>A0ABV6QNM3_9ACTN</name>
<evidence type="ECO:0000313" key="3">
    <source>
        <dbReference type="EMBL" id="MFC0625322.1"/>
    </source>
</evidence>
<dbReference type="PROSITE" id="PS51257">
    <property type="entry name" value="PROKAR_LIPOPROTEIN"/>
    <property type="match status" value="1"/>
</dbReference>
<evidence type="ECO:0000256" key="1">
    <source>
        <dbReference type="SAM" id="MobiDB-lite"/>
    </source>
</evidence>
<feature type="signal peptide" evidence="2">
    <location>
        <begin position="1"/>
        <end position="24"/>
    </location>
</feature>
<comment type="caution">
    <text evidence="3">The sequence shown here is derived from an EMBL/GenBank/DDBJ whole genome shotgun (WGS) entry which is preliminary data.</text>
</comment>
<accession>A0ABV6QNM3</accession>
<keyword evidence="4" id="KW-1185">Reference proteome</keyword>
<evidence type="ECO:0000256" key="2">
    <source>
        <dbReference type="SAM" id="SignalP"/>
    </source>
</evidence>